<name>A0A1E3RH01_MYCFV</name>
<gene>
    <name evidence="2" type="ORF">BHQ18_16050</name>
</gene>
<feature type="compositionally biased region" description="Acidic residues" evidence="1">
    <location>
        <begin position="355"/>
        <end position="365"/>
    </location>
</feature>
<comment type="caution">
    <text evidence="2">The sequence shown here is derived from an EMBL/GenBank/DDBJ whole genome shotgun (WGS) entry which is preliminary data.</text>
</comment>
<feature type="region of interest" description="Disordered" evidence="1">
    <location>
        <begin position="295"/>
        <end position="402"/>
    </location>
</feature>
<dbReference type="OrthoDB" id="4730252at2"/>
<dbReference type="RefSeq" id="WP_069414626.1">
    <property type="nucleotide sequence ID" value="NZ_JACKUL010000015.1"/>
</dbReference>
<keyword evidence="3" id="KW-1185">Reference proteome</keyword>
<dbReference type="Proteomes" id="UP000094053">
    <property type="component" value="Unassembled WGS sequence"/>
</dbReference>
<feature type="compositionally biased region" description="Low complexity" evidence="1">
    <location>
        <begin position="297"/>
        <end position="308"/>
    </location>
</feature>
<dbReference type="STRING" id="1776.BHQ18_16050"/>
<reference evidence="3" key="1">
    <citation type="submission" date="2016-09" db="EMBL/GenBank/DDBJ databases">
        <authorList>
            <person name="Greninger A.L."/>
            <person name="Jerome K.R."/>
            <person name="Mcnair B."/>
            <person name="Wallis C."/>
            <person name="Fang F."/>
        </authorList>
    </citation>
    <scope>NUCLEOTIDE SEQUENCE [LARGE SCALE GENOMIC DNA]</scope>
    <source>
        <strain evidence="3">M6</strain>
    </source>
</reference>
<sequence>MHVLSRPKLATGIALAGAAAIAMSPVTVSQPDIAERVTAAAPAVQLTAIDNPFPLWEAITQQALGSLQALVEDYLSNPAPILTQIANNQTRSISELAGLGTTYVASLGTAAWNLPADALELLADLQAGNVNAALDKLVATVRYPAELTAWLAREAFPILVRPIDRAIGLFAALPAVISPMVDAIMTAASTYIMSVAGTVDDVWQGMKALDFDRTVNALLTGLAVIPATALGLAAAPLQGWIGASRMIAKVLADIDPPPGLPTGAPAGLPDPGASSLMLDVEPEDVEPDVTVQRSAPDTDVQTVSTTVESEVESDVEKVDAAVDSEGDDEEPAEREKVRTGLAFKPGSASPVNDGEAVDSDDDAAVDDTTTVDTVADDTAADDTAGGDESGGDAAGGDESGDD</sequence>
<feature type="compositionally biased region" description="Acidic residues" evidence="1">
    <location>
        <begin position="322"/>
        <end position="332"/>
    </location>
</feature>
<organism evidence="2 3">
    <name type="scientific">Mycolicibacterium flavescens</name>
    <name type="common">Mycobacterium flavescens</name>
    <dbReference type="NCBI Taxonomy" id="1776"/>
    <lineage>
        <taxon>Bacteria</taxon>
        <taxon>Bacillati</taxon>
        <taxon>Actinomycetota</taxon>
        <taxon>Actinomycetes</taxon>
        <taxon>Mycobacteriales</taxon>
        <taxon>Mycobacteriaceae</taxon>
        <taxon>Mycolicibacterium</taxon>
    </lineage>
</organism>
<evidence type="ECO:0000256" key="1">
    <source>
        <dbReference type="SAM" id="MobiDB-lite"/>
    </source>
</evidence>
<dbReference type="EMBL" id="MIHA01000011">
    <property type="protein sequence ID" value="ODQ89109.1"/>
    <property type="molecule type" value="Genomic_DNA"/>
</dbReference>
<accession>A0A1E3RH01</accession>
<evidence type="ECO:0008006" key="4">
    <source>
        <dbReference type="Google" id="ProtNLM"/>
    </source>
</evidence>
<evidence type="ECO:0000313" key="2">
    <source>
        <dbReference type="EMBL" id="ODQ89109.1"/>
    </source>
</evidence>
<protein>
    <recommendedName>
        <fullName evidence="4">PE-PGRS family protein</fullName>
    </recommendedName>
</protein>
<proteinExistence type="predicted"/>
<dbReference type="AlphaFoldDB" id="A0A1E3RH01"/>
<evidence type="ECO:0000313" key="3">
    <source>
        <dbReference type="Proteomes" id="UP000094053"/>
    </source>
</evidence>